<dbReference type="Proteomes" id="UP000030653">
    <property type="component" value="Unassembled WGS sequence"/>
</dbReference>
<gene>
    <name evidence="1" type="ORF">DACRYDRAFT_25170</name>
</gene>
<name>M5G0V8_DACPD</name>
<proteinExistence type="predicted"/>
<accession>M5G0V8</accession>
<dbReference type="AlphaFoldDB" id="M5G0V8"/>
<dbReference type="RefSeq" id="XP_040624320.1">
    <property type="nucleotide sequence ID" value="XM_040774042.1"/>
</dbReference>
<protein>
    <submittedName>
        <fullName evidence="1">Uncharacterized protein</fullName>
    </submittedName>
</protein>
<reference evidence="1 2" key="1">
    <citation type="journal article" date="2012" name="Science">
        <title>The Paleozoic origin of enzymatic lignin decomposition reconstructed from 31 fungal genomes.</title>
        <authorList>
            <person name="Floudas D."/>
            <person name="Binder M."/>
            <person name="Riley R."/>
            <person name="Barry K."/>
            <person name="Blanchette R.A."/>
            <person name="Henrissat B."/>
            <person name="Martinez A.T."/>
            <person name="Otillar R."/>
            <person name="Spatafora J.W."/>
            <person name="Yadav J.S."/>
            <person name="Aerts A."/>
            <person name="Benoit I."/>
            <person name="Boyd A."/>
            <person name="Carlson A."/>
            <person name="Copeland A."/>
            <person name="Coutinho P.M."/>
            <person name="de Vries R.P."/>
            <person name="Ferreira P."/>
            <person name="Findley K."/>
            <person name="Foster B."/>
            <person name="Gaskell J."/>
            <person name="Glotzer D."/>
            <person name="Gorecki P."/>
            <person name="Heitman J."/>
            <person name="Hesse C."/>
            <person name="Hori C."/>
            <person name="Igarashi K."/>
            <person name="Jurgens J.A."/>
            <person name="Kallen N."/>
            <person name="Kersten P."/>
            <person name="Kohler A."/>
            <person name="Kuees U."/>
            <person name="Kumar T.K.A."/>
            <person name="Kuo A."/>
            <person name="LaButti K."/>
            <person name="Larrondo L.F."/>
            <person name="Lindquist E."/>
            <person name="Ling A."/>
            <person name="Lombard V."/>
            <person name="Lucas S."/>
            <person name="Lundell T."/>
            <person name="Martin R."/>
            <person name="McLaughlin D.J."/>
            <person name="Morgenstern I."/>
            <person name="Morin E."/>
            <person name="Murat C."/>
            <person name="Nagy L.G."/>
            <person name="Nolan M."/>
            <person name="Ohm R.A."/>
            <person name="Patyshakuliyeva A."/>
            <person name="Rokas A."/>
            <person name="Ruiz-Duenas F.J."/>
            <person name="Sabat G."/>
            <person name="Salamov A."/>
            <person name="Samejima M."/>
            <person name="Schmutz J."/>
            <person name="Slot J.C."/>
            <person name="St John F."/>
            <person name="Stenlid J."/>
            <person name="Sun H."/>
            <person name="Sun S."/>
            <person name="Syed K."/>
            <person name="Tsang A."/>
            <person name="Wiebenga A."/>
            <person name="Young D."/>
            <person name="Pisabarro A."/>
            <person name="Eastwood D.C."/>
            <person name="Martin F."/>
            <person name="Cullen D."/>
            <person name="Grigoriev I.V."/>
            <person name="Hibbett D.S."/>
        </authorList>
    </citation>
    <scope>NUCLEOTIDE SEQUENCE [LARGE SCALE GENOMIC DNA]</scope>
    <source>
        <strain evidence="1 2">DJM-731 SS1</strain>
    </source>
</reference>
<dbReference type="GeneID" id="63689104"/>
<sequence>MTSSSTADDNSWTMKAEKKLVRSRRQFGSYQNTGESRFLQCDKRCLGESGSASACLVVDTEECIQTQQGNAQKSYRSS</sequence>
<dbReference type="HOGENOM" id="CLU_2621984_0_0_1"/>
<evidence type="ECO:0000313" key="1">
    <source>
        <dbReference type="EMBL" id="EJT97422.1"/>
    </source>
</evidence>
<evidence type="ECO:0000313" key="2">
    <source>
        <dbReference type="Proteomes" id="UP000030653"/>
    </source>
</evidence>
<dbReference type="EMBL" id="JH795877">
    <property type="protein sequence ID" value="EJT97422.1"/>
    <property type="molecule type" value="Genomic_DNA"/>
</dbReference>
<keyword evidence="2" id="KW-1185">Reference proteome</keyword>
<organism evidence="1 2">
    <name type="scientific">Dacryopinax primogenitus (strain DJM 731)</name>
    <name type="common">Brown rot fungus</name>
    <dbReference type="NCBI Taxonomy" id="1858805"/>
    <lineage>
        <taxon>Eukaryota</taxon>
        <taxon>Fungi</taxon>
        <taxon>Dikarya</taxon>
        <taxon>Basidiomycota</taxon>
        <taxon>Agaricomycotina</taxon>
        <taxon>Dacrymycetes</taxon>
        <taxon>Dacrymycetales</taxon>
        <taxon>Dacrymycetaceae</taxon>
        <taxon>Dacryopinax</taxon>
    </lineage>
</organism>